<evidence type="ECO:0000313" key="2">
    <source>
        <dbReference type="Proteomes" id="UP000031623"/>
    </source>
</evidence>
<sequence length="442" mass="51934">MYQIKIPTSIVESSIELALSRTATSRGDFFHEIRIAFKKNMEKIFMASGLMINSSGTLSHTSYLKQGVHQRWSSIVKYTGWNNDIKQELDFDFCAKYGHDDYSLIAINYLDRTSVLLPSLFSLSGVFSIGNILLLVENKDYKVELSLGDEIRSTGYAYHISKRKKKSYFCLFGIWFKPELINSIIENKLAKHEQTKEEFDEIRLGVISYPMLYIDRVTGNLCTCSCFSGYFDIYNDIERLLPYGNSEEGFRNRIKNLKIMDGLCHFCSGGLPRQEYGHSMYYSSFLQRYLPYHNLLSRIRYGRTTYEGDEYRKVENELREHFGYPKVGQQWVTETMLYKIVVMLFPDFKVIHHYRGLELQGLELDIWLPEINVGIEYQGEQHYKVIEHWGGKEGLEKRMESDRKKKKLCDELGYHLIEFKYTEEITEQLVRKKVSKYIENQV</sequence>
<accession>A0A090ADG6</accession>
<reference evidence="1 2" key="1">
    <citation type="journal article" date="2014" name="ISME J.">
        <title>Ecophysiology of Thioploca ingrica as revealed by the complete genome sequence supplemented with proteomic evidence.</title>
        <authorList>
            <person name="Kojima H."/>
            <person name="Ogura Y."/>
            <person name="Yamamoto N."/>
            <person name="Togashi T."/>
            <person name="Mori H."/>
            <person name="Watanabe T."/>
            <person name="Nemoto F."/>
            <person name="Kurokawa K."/>
            <person name="Hayashi T."/>
            <person name="Fukui M."/>
        </authorList>
    </citation>
    <scope>NUCLEOTIDE SEQUENCE [LARGE SCALE GENOMIC DNA]</scope>
</reference>
<keyword evidence="2" id="KW-1185">Reference proteome</keyword>
<dbReference type="STRING" id="40754.THII_1606"/>
<dbReference type="EMBL" id="AP014633">
    <property type="protein sequence ID" value="BAP55903.1"/>
    <property type="molecule type" value="Genomic_DNA"/>
</dbReference>
<dbReference type="OrthoDB" id="1093631at2"/>
<dbReference type="KEGG" id="tig:THII_1606"/>
<protein>
    <submittedName>
        <fullName evidence="1">Uncharacterized protein</fullName>
    </submittedName>
</protein>
<dbReference type="HOGENOM" id="CLU_619534_0_0_6"/>
<gene>
    <name evidence="1" type="ORF">THII_1606</name>
</gene>
<proteinExistence type="predicted"/>
<dbReference type="Gene3D" id="3.40.960.10">
    <property type="entry name" value="VSR Endonuclease"/>
    <property type="match status" value="1"/>
</dbReference>
<organism evidence="1 2">
    <name type="scientific">Thioploca ingrica</name>
    <dbReference type="NCBI Taxonomy" id="40754"/>
    <lineage>
        <taxon>Bacteria</taxon>
        <taxon>Pseudomonadati</taxon>
        <taxon>Pseudomonadota</taxon>
        <taxon>Gammaproteobacteria</taxon>
        <taxon>Thiotrichales</taxon>
        <taxon>Thiotrichaceae</taxon>
        <taxon>Thioploca</taxon>
    </lineage>
</organism>
<dbReference type="AlphaFoldDB" id="A0A090ADG6"/>
<dbReference type="Proteomes" id="UP000031623">
    <property type="component" value="Chromosome"/>
</dbReference>
<evidence type="ECO:0000313" key="1">
    <source>
        <dbReference type="EMBL" id="BAP55903.1"/>
    </source>
</evidence>
<name>A0A090ADG6_9GAMM</name>